<dbReference type="AlphaFoldDB" id="A0A840AC79"/>
<keyword evidence="2" id="KW-0489">Methyltransferase</keyword>
<dbReference type="InterPro" id="IPR052514">
    <property type="entry name" value="SAM-dependent_MTase"/>
</dbReference>
<gene>
    <name evidence="2" type="ORF">GGQ83_001357</name>
</gene>
<dbReference type="EMBL" id="JACIDJ010000002">
    <property type="protein sequence ID" value="MBB3897920.1"/>
    <property type="molecule type" value="Genomic_DNA"/>
</dbReference>
<dbReference type="GO" id="GO:0008168">
    <property type="term" value="F:methyltransferase activity"/>
    <property type="evidence" value="ECO:0007669"/>
    <property type="project" value="UniProtKB-KW"/>
</dbReference>
<dbReference type="GO" id="GO:0032259">
    <property type="term" value="P:methylation"/>
    <property type="evidence" value="ECO:0007669"/>
    <property type="project" value="UniProtKB-KW"/>
</dbReference>
<feature type="domain" description="Methyltransferase FkbM" evidence="1">
    <location>
        <begin position="306"/>
        <end position="455"/>
    </location>
</feature>
<dbReference type="PANTHER" id="PTHR34203:SF15">
    <property type="entry name" value="SLL1173 PROTEIN"/>
    <property type="match status" value="1"/>
</dbReference>
<comment type="caution">
    <text evidence="2">The sequence shown here is derived from an EMBL/GenBank/DDBJ whole genome shotgun (WGS) entry which is preliminary data.</text>
</comment>
<accession>A0A840AC79</accession>
<dbReference type="PANTHER" id="PTHR34203">
    <property type="entry name" value="METHYLTRANSFERASE, FKBM FAMILY PROTEIN"/>
    <property type="match status" value="1"/>
</dbReference>
<name>A0A840AC79_9PROT</name>
<sequence length="498" mass="54129">MEHPLPEGVPEAIAARFLVRHDDVFLLSGPEVSASGLDLAGVTHEPGCHPLLMELAWNGLGEEERPSASVTFHAISAARRARGDVVDLSITLRRTGTATKNGHLILRLPFLPEAVEDPRFGTIAALSLKCGRIAVVEGLALGIAEGQDFLFAGHMPVRAVSHLAVASRIAARPQSPSLQLVAVIKPFEGEVTLRFARGFAGQDYAPYSFNPYYEKLAALTGPPDLGRTREARAEFLRMAEAAMAQHDYRGGQCFLKPCFVERGMDPRFPMLIGTPNSLSWYAQSTQHHGGFYLTEGYARPGETILDCGAHAGEIAMLFAKATGPTGRVIAFDPFPQNYLQVEAQAILNDTPWLASTRTGVGVKRETVMTELEVQMTSGNKPINRAASAFPLAIEPLDDYLDARPSFLKLDVEGAEAGALMGAQRLLRECRPRIFIEVHPQFLPQFGQSTADLFAAIPRDLYHVQYNVPGAPPGWHDYGPEASAQFDGKPGGLVRAFPR</sequence>
<dbReference type="NCBIfam" id="TIGR01444">
    <property type="entry name" value="fkbM_fam"/>
    <property type="match status" value="1"/>
</dbReference>
<evidence type="ECO:0000313" key="2">
    <source>
        <dbReference type="EMBL" id="MBB3897920.1"/>
    </source>
</evidence>
<protein>
    <submittedName>
        <fullName evidence="2">FkbM family methyltransferase</fullName>
    </submittedName>
</protein>
<keyword evidence="3" id="KW-1185">Reference proteome</keyword>
<proteinExistence type="predicted"/>
<keyword evidence="2" id="KW-0808">Transferase</keyword>
<reference evidence="2 3" key="1">
    <citation type="submission" date="2020-08" db="EMBL/GenBank/DDBJ databases">
        <title>Genomic Encyclopedia of Type Strains, Phase IV (KMG-IV): sequencing the most valuable type-strain genomes for metagenomic binning, comparative biology and taxonomic classification.</title>
        <authorList>
            <person name="Goeker M."/>
        </authorList>
    </citation>
    <scope>NUCLEOTIDE SEQUENCE [LARGE SCALE GENOMIC DNA]</scope>
    <source>
        <strain evidence="2 3">DSM 19979</strain>
    </source>
</reference>
<dbReference type="RefSeq" id="WP_184383033.1">
    <property type="nucleotide sequence ID" value="NZ_JACIDJ010000002.1"/>
</dbReference>
<organism evidence="2 3">
    <name type="scientific">Roseococcus suduntuyensis</name>
    <dbReference type="NCBI Taxonomy" id="455361"/>
    <lineage>
        <taxon>Bacteria</taxon>
        <taxon>Pseudomonadati</taxon>
        <taxon>Pseudomonadota</taxon>
        <taxon>Alphaproteobacteria</taxon>
        <taxon>Acetobacterales</taxon>
        <taxon>Roseomonadaceae</taxon>
        <taxon>Roseococcus</taxon>
    </lineage>
</organism>
<dbReference type="SUPFAM" id="SSF53335">
    <property type="entry name" value="S-adenosyl-L-methionine-dependent methyltransferases"/>
    <property type="match status" value="1"/>
</dbReference>
<dbReference type="Pfam" id="PF05050">
    <property type="entry name" value="Methyltransf_21"/>
    <property type="match status" value="1"/>
</dbReference>
<evidence type="ECO:0000259" key="1">
    <source>
        <dbReference type="Pfam" id="PF05050"/>
    </source>
</evidence>
<dbReference type="InterPro" id="IPR029063">
    <property type="entry name" value="SAM-dependent_MTases_sf"/>
</dbReference>
<dbReference type="Proteomes" id="UP000553193">
    <property type="component" value="Unassembled WGS sequence"/>
</dbReference>
<dbReference type="InterPro" id="IPR006342">
    <property type="entry name" value="FkbM_mtfrase"/>
</dbReference>
<dbReference type="Gene3D" id="3.40.50.150">
    <property type="entry name" value="Vaccinia Virus protein VP39"/>
    <property type="match status" value="1"/>
</dbReference>
<evidence type="ECO:0000313" key="3">
    <source>
        <dbReference type="Proteomes" id="UP000553193"/>
    </source>
</evidence>